<dbReference type="Proteomes" id="UP000008144">
    <property type="component" value="Chromosome 2"/>
</dbReference>
<evidence type="ECO:0000256" key="6">
    <source>
        <dbReference type="ARBA" id="ARBA00023242"/>
    </source>
</evidence>
<reference evidence="8" key="4">
    <citation type="submission" date="2025-09" db="UniProtKB">
        <authorList>
            <consortium name="Ensembl"/>
        </authorList>
    </citation>
    <scope>IDENTIFICATION</scope>
</reference>
<reference evidence="9" key="1">
    <citation type="journal article" date="2002" name="Science">
        <title>The draft genome of Ciona intestinalis: insights into chordate and vertebrate origins.</title>
        <authorList>
            <person name="Dehal P."/>
            <person name="Satou Y."/>
            <person name="Campbell R.K."/>
            <person name="Chapman J."/>
            <person name="Degnan B."/>
            <person name="De Tomaso A."/>
            <person name="Davidson B."/>
            <person name="Di Gregorio A."/>
            <person name="Gelpke M."/>
            <person name="Goodstein D.M."/>
            <person name="Harafuji N."/>
            <person name="Hastings K.E."/>
            <person name="Ho I."/>
            <person name="Hotta K."/>
            <person name="Huang W."/>
            <person name="Kawashima T."/>
            <person name="Lemaire P."/>
            <person name="Martinez D."/>
            <person name="Meinertzhagen I.A."/>
            <person name="Necula S."/>
            <person name="Nonaka M."/>
            <person name="Putnam N."/>
            <person name="Rash S."/>
            <person name="Saiga H."/>
            <person name="Satake M."/>
            <person name="Terry A."/>
            <person name="Yamada L."/>
            <person name="Wang H.G."/>
            <person name="Awazu S."/>
            <person name="Azumi K."/>
            <person name="Boore J."/>
            <person name="Branno M."/>
            <person name="Chin-Bow S."/>
            <person name="DeSantis R."/>
            <person name="Doyle S."/>
            <person name="Francino P."/>
            <person name="Keys D.N."/>
            <person name="Haga S."/>
            <person name="Hayashi H."/>
            <person name="Hino K."/>
            <person name="Imai K.S."/>
            <person name="Inaba K."/>
            <person name="Kano S."/>
            <person name="Kobayashi K."/>
            <person name="Kobayashi M."/>
            <person name="Lee B.I."/>
            <person name="Makabe K.W."/>
            <person name="Manohar C."/>
            <person name="Matassi G."/>
            <person name="Medina M."/>
            <person name="Mochizuki Y."/>
            <person name="Mount S."/>
            <person name="Morishita T."/>
            <person name="Miura S."/>
            <person name="Nakayama A."/>
            <person name="Nishizaka S."/>
            <person name="Nomoto H."/>
            <person name="Ohta F."/>
            <person name="Oishi K."/>
            <person name="Rigoutsos I."/>
            <person name="Sano M."/>
            <person name="Sasaki A."/>
            <person name="Sasakura Y."/>
            <person name="Shoguchi E."/>
            <person name="Shin-i T."/>
            <person name="Spagnuolo A."/>
            <person name="Stainier D."/>
            <person name="Suzuki M.M."/>
            <person name="Tassy O."/>
            <person name="Takatori N."/>
            <person name="Tokuoka M."/>
            <person name="Yagi K."/>
            <person name="Yoshizaki F."/>
            <person name="Wada S."/>
            <person name="Zhang C."/>
            <person name="Hyatt P.D."/>
            <person name="Larimer F."/>
            <person name="Detter C."/>
            <person name="Doggett N."/>
            <person name="Glavina T."/>
            <person name="Hawkins T."/>
            <person name="Richardson P."/>
            <person name="Lucas S."/>
            <person name="Kohara Y."/>
            <person name="Levine M."/>
            <person name="Satoh N."/>
            <person name="Rokhsar D.S."/>
        </authorList>
    </citation>
    <scope>NUCLEOTIDE SEQUENCE [LARGE SCALE GENOMIC DNA]</scope>
</reference>
<dbReference type="OrthoDB" id="5595141at2759"/>
<evidence type="ECO:0000256" key="4">
    <source>
        <dbReference type="ARBA" id="ARBA00023015"/>
    </source>
</evidence>
<dbReference type="PANTHER" id="PTHR13581">
    <property type="entry name" value="MRG-BINDING PROTEIN"/>
    <property type="match status" value="1"/>
</dbReference>
<evidence type="ECO:0000256" key="2">
    <source>
        <dbReference type="ARBA" id="ARBA00007117"/>
    </source>
</evidence>
<evidence type="ECO:0000256" key="1">
    <source>
        <dbReference type="ARBA" id="ARBA00004123"/>
    </source>
</evidence>
<dbReference type="HOGENOM" id="CLU_080546_0_1_1"/>
<feature type="compositionally biased region" description="Basic residues" evidence="7">
    <location>
        <begin position="119"/>
        <end position="129"/>
    </location>
</feature>
<dbReference type="GO" id="GO:0005634">
    <property type="term" value="C:nucleus"/>
    <property type="evidence" value="ECO:0007669"/>
    <property type="project" value="UniProtKB-SubCell"/>
</dbReference>
<keyword evidence="9" id="KW-1185">Reference proteome</keyword>
<evidence type="ECO:0000256" key="3">
    <source>
        <dbReference type="ARBA" id="ARBA00022853"/>
    </source>
</evidence>
<dbReference type="GO" id="GO:0035267">
    <property type="term" value="C:NuA4 histone acetyltransferase complex"/>
    <property type="evidence" value="ECO:0000318"/>
    <property type="project" value="GO_Central"/>
</dbReference>
<accession>F6S840</accession>
<evidence type="ECO:0000313" key="9">
    <source>
        <dbReference type="Proteomes" id="UP000008144"/>
    </source>
</evidence>
<dbReference type="PANTHER" id="PTHR13581:SF5">
    <property type="entry name" value="MRG_MORF4L-BINDING PROTEIN"/>
    <property type="match status" value="1"/>
</dbReference>
<comment type="similarity">
    <text evidence="2">Belongs to the EAF7 family.</text>
</comment>
<dbReference type="GO" id="GO:0006357">
    <property type="term" value="P:regulation of transcription by RNA polymerase II"/>
    <property type="evidence" value="ECO:0000318"/>
    <property type="project" value="GO_Central"/>
</dbReference>
<keyword evidence="3" id="KW-0156">Chromatin regulator</keyword>
<dbReference type="GeneID" id="100183508"/>
<dbReference type="OMA" id="CLFYAMR"/>
<keyword evidence="5" id="KW-0804">Transcription</keyword>
<dbReference type="FunCoup" id="F6S840">
    <property type="interactions" value="27"/>
</dbReference>
<sequence length="148" mass="17144">METGYQSQPRINWNSETEVCLFYAMRGQKPIGINKHFHMMCIHKKFCQSIGQTVSSDQLWQHLSTMYNLKVLDESEVSPFKNIQKEFKLPPSIINYKKNNGKSIEEVNQDDEGVPLVTHRSKTNRKRTRQTLSNTSSPSSPSVGKRRR</sequence>
<evidence type="ECO:0000313" key="8">
    <source>
        <dbReference type="Ensembl" id="ENSCINP00000026941.2"/>
    </source>
</evidence>
<comment type="subcellular location">
    <subcellularLocation>
        <location evidence="1">Nucleus</location>
    </subcellularLocation>
</comment>
<keyword evidence="6" id="KW-0539">Nucleus</keyword>
<evidence type="ECO:0000256" key="7">
    <source>
        <dbReference type="SAM" id="MobiDB-lite"/>
    </source>
</evidence>
<accession>A0A1W2WI32</accession>
<keyword evidence="4" id="KW-0805">Transcription regulation</keyword>
<feature type="region of interest" description="Disordered" evidence="7">
    <location>
        <begin position="105"/>
        <end position="148"/>
    </location>
</feature>
<dbReference type="KEGG" id="cin:100183508"/>
<reference evidence="8" key="2">
    <citation type="journal article" date="2008" name="Genome Biol.">
        <title>Improved genome assembly and evidence-based global gene model set for the chordate Ciona intestinalis: new insight into intron and operon populations.</title>
        <authorList>
            <person name="Satou Y."/>
            <person name="Mineta K."/>
            <person name="Ogasawara M."/>
            <person name="Sasakura Y."/>
            <person name="Shoguchi E."/>
            <person name="Ueno K."/>
            <person name="Yamada L."/>
            <person name="Matsumoto J."/>
            <person name="Wasserscheid J."/>
            <person name="Dewar K."/>
            <person name="Wiley G.B."/>
            <person name="Macmil S.L."/>
            <person name="Roe B.A."/>
            <person name="Zeller R.W."/>
            <person name="Hastings K.E."/>
            <person name="Lemaire P."/>
            <person name="Lindquist E."/>
            <person name="Endo T."/>
            <person name="Hotta K."/>
            <person name="Inaba K."/>
        </authorList>
    </citation>
    <scope>NUCLEOTIDE SEQUENCE [LARGE SCALE GENOMIC DNA]</scope>
    <source>
        <strain evidence="8">wild type</strain>
    </source>
</reference>
<reference evidence="8" key="3">
    <citation type="submission" date="2025-08" db="UniProtKB">
        <authorList>
            <consortium name="Ensembl"/>
        </authorList>
    </citation>
    <scope>IDENTIFICATION</scope>
</reference>
<dbReference type="InParanoid" id="F6S840"/>
<protein>
    <submittedName>
        <fullName evidence="8">MRG/MORF4L-binding protein-like</fullName>
    </submittedName>
</protein>
<proteinExistence type="inferred from homology"/>
<dbReference type="EMBL" id="EAAA01001354">
    <property type="status" value="NOT_ANNOTATED_CDS"/>
    <property type="molecule type" value="Genomic_DNA"/>
</dbReference>
<dbReference type="STRING" id="7719.ENSCINP00000026941"/>
<dbReference type="RefSeq" id="XP_002131505.1">
    <property type="nucleotide sequence ID" value="XM_002131469.5"/>
</dbReference>
<dbReference type="Ensembl" id="ENSCINT00000027187.2">
    <property type="protein sequence ID" value="ENSCINP00000026941.2"/>
    <property type="gene ID" value="ENSCING00000015055.2"/>
</dbReference>
<dbReference type="Pfam" id="PF07904">
    <property type="entry name" value="Eaf7"/>
    <property type="match status" value="1"/>
</dbReference>
<dbReference type="GO" id="GO:0006325">
    <property type="term" value="P:chromatin organization"/>
    <property type="evidence" value="ECO:0007669"/>
    <property type="project" value="UniProtKB-KW"/>
</dbReference>
<organism evidence="8 9">
    <name type="scientific">Ciona intestinalis</name>
    <name type="common">Transparent sea squirt</name>
    <name type="synonym">Ascidia intestinalis</name>
    <dbReference type="NCBI Taxonomy" id="7719"/>
    <lineage>
        <taxon>Eukaryota</taxon>
        <taxon>Metazoa</taxon>
        <taxon>Chordata</taxon>
        <taxon>Tunicata</taxon>
        <taxon>Ascidiacea</taxon>
        <taxon>Phlebobranchia</taxon>
        <taxon>Cionidae</taxon>
        <taxon>Ciona</taxon>
    </lineage>
</organism>
<evidence type="ECO:0000256" key="5">
    <source>
        <dbReference type="ARBA" id="ARBA00023163"/>
    </source>
</evidence>
<dbReference type="GeneTree" id="ENSGT00390000007823"/>
<dbReference type="InterPro" id="IPR012423">
    <property type="entry name" value="Eaf7/MRGBP"/>
</dbReference>
<name>F6S840_CIOIN</name>
<dbReference type="AlphaFoldDB" id="F6S840"/>
<gene>
    <name evidence="8" type="primary">LOC100183508</name>
</gene>